<comment type="caution">
    <text evidence="2">The sequence shown here is derived from an EMBL/GenBank/DDBJ whole genome shotgun (WGS) entry which is preliminary data.</text>
</comment>
<feature type="transmembrane region" description="Helical" evidence="1">
    <location>
        <begin position="406"/>
        <end position="429"/>
    </location>
</feature>
<dbReference type="AlphaFoldDB" id="A3V8H0"/>
<keyword evidence="1" id="KW-1133">Transmembrane helix</keyword>
<feature type="transmembrane region" description="Helical" evidence="1">
    <location>
        <begin position="271"/>
        <end position="294"/>
    </location>
</feature>
<evidence type="ECO:0000313" key="2">
    <source>
        <dbReference type="EMBL" id="EAQ05622.1"/>
    </source>
</evidence>
<proteinExistence type="predicted"/>
<feature type="transmembrane region" description="Helical" evidence="1">
    <location>
        <begin position="351"/>
        <end position="370"/>
    </location>
</feature>
<feature type="transmembrane region" description="Helical" evidence="1">
    <location>
        <begin position="66"/>
        <end position="91"/>
    </location>
</feature>
<keyword evidence="3" id="KW-1185">Reference proteome</keyword>
<reference evidence="2 3" key="1">
    <citation type="submission" date="2006-01" db="EMBL/GenBank/DDBJ databases">
        <authorList>
            <person name="Hagstrom A."/>
            <person name="Ferriera S."/>
            <person name="Johnson J."/>
            <person name="Kravitz S."/>
            <person name="Halpern A."/>
            <person name="Remington K."/>
            <person name="Beeson K."/>
            <person name="Tran B."/>
            <person name="Rogers Y.-H."/>
            <person name="Friedman R."/>
            <person name="Venter J.C."/>
        </authorList>
    </citation>
    <scope>NUCLEOTIDE SEQUENCE [LARGE SCALE GENOMIC DNA]</scope>
    <source>
        <strain evidence="2 3">SKA53</strain>
    </source>
</reference>
<sequence length="446" mass="46962">MADILIIALAALCTLLPFWIAARHGLLGWVSPLHLLGYFCGLGFLAKAVAYAAAPDLAFYARFDPAPGAALVGAIYLGGFVALICLGYLLACKPQPAAAQIIAARAVAAGVQPMGALVGIALAVSVVTVLLILQVRGAAPGEAGVIAALNRVKQINVNADGVGATLAGIKTLFVIPKYVFVLCLAQTILHPRPALLGMTLALGAALLGIALVSGDRFELVELAIYALATHAVLGGRIGWRQGALGLAGATAIVMLSAYMTELRLGAQGASLLRQIIGSTYFLDINVAVMVTGHLEPAQMLLGQSYGWWVFGWVPRDIWPDKPAIDLGVYFKREVMGITTGGAFNVTGPGEAFINFGWAGLAVAPALGWAFRVGEAFLLDAQRTARTGAAFLYPILFYPFVQACLQSSFSAFIVGAAAQLVLIVMIRTYFVRPLHWRAVPIERLSHA</sequence>
<organism evidence="2 3">
    <name type="scientific">Yoonia vestfoldensis SKA53</name>
    <dbReference type="NCBI Taxonomy" id="314232"/>
    <lineage>
        <taxon>Bacteria</taxon>
        <taxon>Pseudomonadati</taxon>
        <taxon>Pseudomonadota</taxon>
        <taxon>Alphaproteobacteria</taxon>
        <taxon>Rhodobacterales</taxon>
        <taxon>Paracoccaceae</taxon>
        <taxon>Yoonia</taxon>
    </lineage>
</organism>
<evidence type="ECO:0000256" key="1">
    <source>
        <dbReference type="SAM" id="Phobius"/>
    </source>
</evidence>
<protein>
    <recommendedName>
        <fullName evidence="4">Oligosaccharide repeat unit polymerase</fullName>
    </recommendedName>
</protein>
<keyword evidence="1" id="KW-0812">Transmembrane</keyword>
<dbReference type="OrthoDB" id="117805at2"/>
<dbReference type="Proteomes" id="UP000004507">
    <property type="component" value="Unassembled WGS sequence"/>
</dbReference>
<evidence type="ECO:0008006" key="4">
    <source>
        <dbReference type="Google" id="ProtNLM"/>
    </source>
</evidence>
<keyword evidence="1" id="KW-0472">Membrane</keyword>
<feature type="transmembrane region" description="Helical" evidence="1">
    <location>
        <begin position="111"/>
        <end position="133"/>
    </location>
</feature>
<dbReference type="eggNOG" id="ENOG5033RDH">
    <property type="taxonomic scope" value="Bacteria"/>
</dbReference>
<name>A3V8H0_9RHOB</name>
<evidence type="ECO:0000313" key="3">
    <source>
        <dbReference type="Proteomes" id="UP000004507"/>
    </source>
</evidence>
<feature type="transmembrane region" description="Helical" evidence="1">
    <location>
        <begin position="171"/>
        <end position="189"/>
    </location>
</feature>
<dbReference type="EMBL" id="AAMS01000008">
    <property type="protein sequence ID" value="EAQ05622.1"/>
    <property type="molecule type" value="Genomic_DNA"/>
</dbReference>
<feature type="transmembrane region" description="Helical" evidence="1">
    <location>
        <begin position="382"/>
        <end position="400"/>
    </location>
</feature>
<feature type="transmembrane region" description="Helical" evidence="1">
    <location>
        <begin position="195"/>
        <end position="212"/>
    </location>
</feature>
<dbReference type="STRING" id="314232.SKA53_01009"/>
<feature type="transmembrane region" description="Helical" evidence="1">
    <location>
        <begin position="243"/>
        <end position="259"/>
    </location>
</feature>
<gene>
    <name evidence="2" type="ORF">SKA53_01009</name>
</gene>
<feature type="transmembrane region" description="Helical" evidence="1">
    <location>
        <begin position="35"/>
        <end position="54"/>
    </location>
</feature>
<dbReference type="HOGENOM" id="CLU_613650_0_0_5"/>
<dbReference type="RefSeq" id="WP_007204162.1">
    <property type="nucleotide sequence ID" value="NZ_CH672414.1"/>
</dbReference>
<accession>A3V8H0</accession>